<keyword evidence="6" id="KW-0175">Coiled coil</keyword>
<dbReference type="InterPro" id="IPR001610">
    <property type="entry name" value="PAC"/>
</dbReference>
<name>A0A370K5V2_9GAMM</name>
<dbReference type="GO" id="GO:0000155">
    <property type="term" value="F:phosphorelay sensor kinase activity"/>
    <property type="evidence" value="ECO:0007669"/>
    <property type="project" value="InterPro"/>
</dbReference>
<evidence type="ECO:0000256" key="3">
    <source>
        <dbReference type="ARBA" id="ARBA00022553"/>
    </source>
</evidence>
<keyword evidence="11" id="KW-1185">Reference proteome</keyword>
<dbReference type="InterPro" id="IPR005467">
    <property type="entry name" value="His_kinase_dom"/>
</dbReference>
<dbReference type="PROSITE" id="PS50112">
    <property type="entry name" value="PAS"/>
    <property type="match status" value="2"/>
</dbReference>
<dbReference type="PANTHER" id="PTHR43304">
    <property type="entry name" value="PHYTOCHROME-LIKE PROTEIN CPH1"/>
    <property type="match status" value="1"/>
</dbReference>
<dbReference type="InterPro" id="IPR003661">
    <property type="entry name" value="HisK_dim/P_dom"/>
</dbReference>
<dbReference type="Gene3D" id="3.30.450.20">
    <property type="entry name" value="PAS domain"/>
    <property type="match status" value="5"/>
</dbReference>
<evidence type="ECO:0000256" key="2">
    <source>
        <dbReference type="ARBA" id="ARBA00012438"/>
    </source>
</evidence>
<dbReference type="InterPro" id="IPR035965">
    <property type="entry name" value="PAS-like_dom_sf"/>
</dbReference>
<feature type="domain" description="PAS" evidence="8">
    <location>
        <begin position="132"/>
        <end position="187"/>
    </location>
</feature>
<dbReference type="InterPro" id="IPR000014">
    <property type="entry name" value="PAS"/>
</dbReference>
<dbReference type="InterPro" id="IPR036890">
    <property type="entry name" value="HATPase_C_sf"/>
</dbReference>
<dbReference type="Gene3D" id="1.10.287.130">
    <property type="match status" value="1"/>
</dbReference>
<dbReference type="PROSITE" id="PS50109">
    <property type="entry name" value="HIS_KIN"/>
    <property type="match status" value="1"/>
</dbReference>
<feature type="domain" description="PAS" evidence="8">
    <location>
        <begin position="258"/>
        <end position="328"/>
    </location>
</feature>
<feature type="domain" description="Histidine kinase" evidence="7">
    <location>
        <begin position="655"/>
        <end position="872"/>
    </location>
</feature>
<evidence type="ECO:0000256" key="4">
    <source>
        <dbReference type="ARBA" id="ARBA00022679"/>
    </source>
</evidence>
<evidence type="ECO:0000259" key="9">
    <source>
        <dbReference type="PROSITE" id="PS50113"/>
    </source>
</evidence>
<keyword evidence="3" id="KW-0597">Phosphoprotein</keyword>
<protein>
    <recommendedName>
        <fullName evidence="2">histidine kinase</fullName>
        <ecNumber evidence="2">2.7.13.3</ecNumber>
    </recommendedName>
</protein>
<feature type="domain" description="PAC" evidence="9">
    <location>
        <begin position="79"/>
        <end position="131"/>
    </location>
</feature>
<gene>
    <name evidence="10" type="ORF">DVT68_13110</name>
</gene>
<dbReference type="InterPro" id="IPR052162">
    <property type="entry name" value="Sensor_kinase/Photoreceptor"/>
</dbReference>
<accession>A0A370K5V2</accession>
<dbReference type="Gene3D" id="3.30.565.10">
    <property type="entry name" value="Histidine kinase-like ATPase, C-terminal domain"/>
    <property type="match status" value="1"/>
</dbReference>
<evidence type="ECO:0000313" key="11">
    <source>
        <dbReference type="Proteomes" id="UP000254711"/>
    </source>
</evidence>
<keyword evidence="4" id="KW-0808">Transferase</keyword>
<dbReference type="GO" id="GO:0006355">
    <property type="term" value="P:regulation of DNA-templated transcription"/>
    <property type="evidence" value="ECO:0007669"/>
    <property type="project" value="InterPro"/>
</dbReference>
<evidence type="ECO:0000256" key="5">
    <source>
        <dbReference type="ARBA" id="ARBA00022777"/>
    </source>
</evidence>
<dbReference type="CDD" id="cd00130">
    <property type="entry name" value="PAS"/>
    <property type="match status" value="3"/>
</dbReference>
<feature type="coiled-coil region" evidence="6">
    <location>
        <begin position="241"/>
        <end position="268"/>
    </location>
</feature>
<dbReference type="InterPro" id="IPR003594">
    <property type="entry name" value="HATPase_dom"/>
</dbReference>
<dbReference type="AlphaFoldDB" id="A0A370K5V2"/>
<proteinExistence type="predicted"/>
<feature type="domain" description="PAC" evidence="9">
    <location>
        <begin position="205"/>
        <end position="257"/>
    </location>
</feature>
<dbReference type="PANTHER" id="PTHR43304:SF1">
    <property type="entry name" value="PAC DOMAIN-CONTAINING PROTEIN"/>
    <property type="match status" value="1"/>
</dbReference>
<dbReference type="InterPro" id="IPR000700">
    <property type="entry name" value="PAS-assoc_C"/>
</dbReference>
<dbReference type="Pfam" id="PF00989">
    <property type="entry name" value="PAS"/>
    <property type="match status" value="1"/>
</dbReference>
<dbReference type="SUPFAM" id="SSF55874">
    <property type="entry name" value="ATPase domain of HSP90 chaperone/DNA topoisomerase II/histidine kinase"/>
    <property type="match status" value="1"/>
</dbReference>
<feature type="domain" description="PAC" evidence="9">
    <location>
        <begin position="331"/>
        <end position="383"/>
    </location>
</feature>
<dbReference type="SUPFAM" id="SSF55785">
    <property type="entry name" value="PYP-like sensor domain (PAS domain)"/>
    <property type="match status" value="5"/>
</dbReference>
<reference evidence="10 11" key="1">
    <citation type="submission" date="2018-07" db="EMBL/GenBank/DDBJ databases">
        <title>Dyella solisilvae sp. nov., isolated from the pine and broad-leaved mixed forest soil.</title>
        <authorList>
            <person name="Gao Z."/>
            <person name="Qiu L."/>
        </authorList>
    </citation>
    <scope>NUCLEOTIDE SEQUENCE [LARGE SCALE GENOMIC DNA]</scope>
    <source>
        <strain evidence="10 11">DHG54</strain>
    </source>
</reference>
<keyword evidence="5" id="KW-0418">Kinase</keyword>
<dbReference type="SUPFAM" id="SSF47384">
    <property type="entry name" value="Homodimeric domain of signal transducing histidine kinase"/>
    <property type="match status" value="1"/>
</dbReference>
<feature type="domain" description="PAC" evidence="9">
    <location>
        <begin position="584"/>
        <end position="635"/>
    </location>
</feature>
<dbReference type="EC" id="2.7.13.3" evidence="2"/>
<dbReference type="InterPro" id="IPR004358">
    <property type="entry name" value="Sig_transdc_His_kin-like_C"/>
</dbReference>
<sequence>MLGHSLMINPNRVLDALPALVWTAGPDGRVNFVNRWCSEFTGLSTESGSRRPWRVVIHPHDRRASFEQWRSVRASGQAGAIEARVRRQDGQYRMFLIQASPVRDDAGQIVQWCGLGQEIEDANHGDIDGRLMGPEFQSIVDNIAVPAAVIAPNGELEHLNQLSLEFFGRSLQELKGWRASDIVHPDDLAETVIYQANAHREGREYNIENRHRRADGVYRWHNVRGFPLRDSQGQILRWIHLRMDIDERKRAELELARSEQKLQSIVSTIPTLAWSTRLDGSADFINQHYLDYLGLSHEQARGWAWQTVVHPDDLEDLTMRWLTVLESGQPGEAEARLRRHDGTYRWFLCRAHPMRDETGRVVKWYGTNTDIDDLKRTERELRRQKALMGQAQRLSQTGSLWWKPSTGEVSLSDQGYRILEYPRTFEPSLAMFQERCHPDDIDIVWDVALRMVREGGNLELEFRLLMPSGVVKHIHVVAEKIEITAGEPKFIAALTDVSERKRSAQALERSEAFLAEGQHLARMGNFSWSPRTGDLAWSRPLYRIFEVSTDTVLTLDLIKSRLHPDDAPLHDEIVRRMRRGVAHLEYKHRILAPDESVKHVHMVAHRSRCESGDLRYIGAIRDVTQEHLAEEALSRARAQLTRVARVSSLGALTASIAHEVNQPLAGIVTNASACLRMLAIEPPDLEGARETARRTIRDGNRAAEVIVRLRALFSNRASTIELIDLSEVAREVIALLRGELSGARVILRVEFADNLPLVSGDRVQLQQVILNLLRNAAEAMNEVENRPRLLTIRTACGEDDHVCLLVRDTGIGLPAEESERIFDPFYTTKRDGMGMGLSVSRSIIESHNGRLWAERNDLGRGALVAFSVPASRQSPPADPNCTDSP</sequence>
<evidence type="ECO:0000259" key="8">
    <source>
        <dbReference type="PROSITE" id="PS50112"/>
    </source>
</evidence>
<dbReference type="SMART" id="SM00086">
    <property type="entry name" value="PAC"/>
    <property type="match status" value="5"/>
</dbReference>
<comment type="catalytic activity">
    <reaction evidence="1">
        <text>ATP + protein L-histidine = ADP + protein N-phospho-L-histidine.</text>
        <dbReference type="EC" id="2.7.13.3"/>
    </reaction>
</comment>
<dbReference type="SMART" id="SM00388">
    <property type="entry name" value="HisKA"/>
    <property type="match status" value="1"/>
</dbReference>
<dbReference type="Pfam" id="PF00512">
    <property type="entry name" value="HisKA"/>
    <property type="match status" value="1"/>
</dbReference>
<dbReference type="PRINTS" id="PR00344">
    <property type="entry name" value="BCTRLSENSOR"/>
</dbReference>
<feature type="domain" description="PAC" evidence="9">
    <location>
        <begin position="458"/>
        <end position="509"/>
    </location>
</feature>
<dbReference type="Pfam" id="PF08447">
    <property type="entry name" value="PAS_3"/>
    <property type="match status" value="4"/>
</dbReference>
<dbReference type="PROSITE" id="PS50113">
    <property type="entry name" value="PAC"/>
    <property type="match status" value="5"/>
</dbReference>
<dbReference type="EMBL" id="QQSY01000003">
    <property type="protein sequence ID" value="RDI98021.1"/>
    <property type="molecule type" value="Genomic_DNA"/>
</dbReference>
<evidence type="ECO:0000256" key="6">
    <source>
        <dbReference type="SAM" id="Coils"/>
    </source>
</evidence>
<dbReference type="CDD" id="cd00082">
    <property type="entry name" value="HisKA"/>
    <property type="match status" value="1"/>
</dbReference>
<comment type="caution">
    <text evidence="10">The sequence shown here is derived from an EMBL/GenBank/DDBJ whole genome shotgun (WGS) entry which is preliminary data.</text>
</comment>
<dbReference type="FunFam" id="3.30.450.20:FF:000099">
    <property type="entry name" value="Sensory box sensor histidine kinase"/>
    <property type="match status" value="2"/>
</dbReference>
<dbReference type="SMART" id="SM00091">
    <property type="entry name" value="PAS"/>
    <property type="match status" value="4"/>
</dbReference>
<dbReference type="Pfam" id="PF02518">
    <property type="entry name" value="HATPase_c"/>
    <property type="match status" value="1"/>
</dbReference>
<dbReference type="SMART" id="SM00387">
    <property type="entry name" value="HATPase_c"/>
    <property type="match status" value="1"/>
</dbReference>
<dbReference type="NCBIfam" id="TIGR00229">
    <property type="entry name" value="sensory_box"/>
    <property type="match status" value="3"/>
</dbReference>
<evidence type="ECO:0000313" key="10">
    <source>
        <dbReference type="EMBL" id="RDI98021.1"/>
    </source>
</evidence>
<evidence type="ECO:0000259" key="7">
    <source>
        <dbReference type="PROSITE" id="PS50109"/>
    </source>
</evidence>
<dbReference type="InterPro" id="IPR013655">
    <property type="entry name" value="PAS_fold_3"/>
</dbReference>
<dbReference type="Proteomes" id="UP000254711">
    <property type="component" value="Unassembled WGS sequence"/>
</dbReference>
<dbReference type="InterPro" id="IPR013767">
    <property type="entry name" value="PAS_fold"/>
</dbReference>
<evidence type="ECO:0000256" key="1">
    <source>
        <dbReference type="ARBA" id="ARBA00000085"/>
    </source>
</evidence>
<dbReference type="InterPro" id="IPR036097">
    <property type="entry name" value="HisK_dim/P_sf"/>
</dbReference>
<organism evidence="10 11">
    <name type="scientific">Dyella solisilvae</name>
    <dbReference type="NCBI Taxonomy" id="1920168"/>
    <lineage>
        <taxon>Bacteria</taxon>
        <taxon>Pseudomonadati</taxon>
        <taxon>Pseudomonadota</taxon>
        <taxon>Gammaproteobacteria</taxon>
        <taxon>Lysobacterales</taxon>
        <taxon>Rhodanobacteraceae</taxon>
        <taxon>Dyella</taxon>
    </lineage>
</organism>